<reference evidence="3 4" key="1">
    <citation type="submission" date="2020-01" db="EMBL/GenBank/DDBJ databases">
        <title>Jiella pacifica sp. nov.</title>
        <authorList>
            <person name="Xue Z."/>
            <person name="Zhu S."/>
            <person name="Chen J."/>
            <person name="Yang J."/>
        </authorList>
    </citation>
    <scope>NUCLEOTIDE SEQUENCE [LARGE SCALE GENOMIC DNA]</scope>
    <source>
        <strain evidence="3 4">40Bstr34</strain>
    </source>
</reference>
<dbReference type="Gene3D" id="1.20.1260.10">
    <property type="match status" value="1"/>
</dbReference>
<feature type="region of interest" description="Disordered" evidence="1">
    <location>
        <begin position="1"/>
        <end position="44"/>
    </location>
</feature>
<dbReference type="Pfam" id="PF03713">
    <property type="entry name" value="DUF305"/>
    <property type="match status" value="1"/>
</dbReference>
<accession>A0A6N9T3A9</accession>
<gene>
    <name evidence="3" type="ORF">GTK09_15650</name>
</gene>
<sequence>MAQTSPEPAEPGMMDHAKPGMAEMPGMDGAHGMHGTTADGAADTPSTRAFMKAMGDMEAGMATPMTGNPDIDFMRGMLAHHEGAVAMAEVELQYGKDPEARALAETIIKAQEAEIAQMKAWLDRNGG</sequence>
<dbReference type="PANTHER" id="PTHR36933">
    <property type="entry name" value="SLL0788 PROTEIN"/>
    <property type="match status" value="1"/>
</dbReference>
<dbReference type="InterPro" id="IPR005183">
    <property type="entry name" value="DUF305_CopM-like"/>
</dbReference>
<dbReference type="EMBL" id="JAAAMG010000012">
    <property type="protein sequence ID" value="NDW05857.1"/>
    <property type="molecule type" value="Genomic_DNA"/>
</dbReference>
<dbReference type="Proteomes" id="UP000469011">
    <property type="component" value="Unassembled WGS sequence"/>
</dbReference>
<comment type="caution">
    <text evidence="3">The sequence shown here is derived from an EMBL/GenBank/DDBJ whole genome shotgun (WGS) entry which is preliminary data.</text>
</comment>
<dbReference type="InterPro" id="IPR012347">
    <property type="entry name" value="Ferritin-like"/>
</dbReference>
<name>A0A6N9T3A9_9HYPH</name>
<dbReference type="PANTHER" id="PTHR36933:SF1">
    <property type="entry name" value="SLL0788 PROTEIN"/>
    <property type="match status" value="1"/>
</dbReference>
<keyword evidence="4" id="KW-1185">Reference proteome</keyword>
<protein>
    <submittedName>
        <fullName evidence="3">DUF305 domain-containing protein</fullName>
    </submittedName>
</protein>
<evidence type="ECO:0000256" key="1">
    <source>
        <dbReference type="SAM" id="MobiDB-lite"/>
    </source>
</evidence>
<feature type="domain" description="DUF305" evidence="2">
    <location>
        <begin position="21"/>
        <end position="122"/>
    </location>
</feature>
<evidence type="ECO:0000313" key="4">
    <source>
        <dbReference type="Proteomes" id="UP000469011"/>
    </source>
</evidence>
<evidence type="ECO:0000259" key="2">
    <source>
        <dbReference type="Pfam" id="PF03713"/>
    </source>
</evidence>
<evidence type="ECO:0000313" key="3">
    <source>
        <dbReference type="EMBL" id="NDW05857.1"/>
    </source>
</evidence>
<organism evidence="3 4">
    <name type="scientific">Jiella pacifica</name>
    <dbReference type="NCBI Taxonomy" id="2696469"/>
    <lineage>
        <taxon>Bacteria</taxon>
        <taxon>Pseudomonadati</taxon>
        <taxon>Pseudomonadota</taxon>
        <taxon>Alphaproteobacteria</taxon>
        <taxon>Hyphomicrobiales</taxon>
        <taxon>Aurantimonadaceae</taxon>
        <taxon>Jiella</taxon>
    </lineage>
</organism>
<dbReference type="AlphaFoldDB" id="A0A6N9T3A9"/>
<proteinExistence type="predicted"/>